<organism evidence="1 2">
    <name type="scientific">Nephila pilipes</name>
    <name type="common">Giant wood spider</name>
    <name type="synonym">Nephila maculata</name>
    <dbReference type="NCBI Taxonomy" id="299642"/>
    <lineage>
        <taxon>Eukaryota</taxon>
        <taxon>Metazoa</taxon>
        <taxon>Ecdysozoa</taxon>
        <taxon>Arthropoda</taxon>
        <taxon>Chelicerata</taxon>
        <taxon>Arachnida</taxon>
        <taxon>Araneae</taxon>
        <taxon>Araneomorphae</taxon>
        <taxon>Entelegynae</taxon>
        <taxon>Araneoidea</taxon>
        <taxon>Nephilidae</taxon>
        <taxon>Nephila</taxon>
    </lineage>
</organism>
<dbReference type="EMBL" id="BMAW01063946">
    <property type="protein sequence ID" value="GFT42596.1"/>
    <property type="molecule type" value="Genomic_DNA"/>
</dbReference>
<protein>
    <submittedName>
        <fullName evidence="1">Uncharacterized protein</fullName>
    </submittedName>
</protein>
<dbReference type="Proteomes" id="UP000887013">
    <property type="component" value="Unassembled WGS sequence"/>
</dbReference>
<accession>A0A8X6NYX3</accession>
<reference evidence="1" key="1">
    <citation type="submission" date="2020-08" db="EMBL/GenBank/DDBJ databases">
        <title>Multicomponent nature underlies the extraordinary mechanical properties of spider dragline silk.</title>
        <authorList>
            <person name="Kono N."/>
            <person name="Nakamura H."/>
            <person name="Mori M."/>
            <person name="Yoshida Y."/>
            <person name="Ohtoshi R."/>
            <person name="Malay A.D."/>
            <person name="Moran D.A.P."/>
            <person name="Tomita M."/>
            <person name="Numata K."/>
            <person name="Arakawa K."/>
        </authorList>
    </citation>
    <scope>NUCLEOTIDE SEQUENCE</scope>
</reference>
<gene>
    <name evidence="1" type="ORF">NPIL_683691</name>
</gene>
<evidence type="ECO:0000313" key="1">
    <source>
        <dbReference type="EMBL" id="GFT42596.1"/>
    </source>
</evidence>
<keyword evidence="2" id="KW-1185">Reference proteome</keyword>
<sequence>MRNKVNLRSYQLWKKVIITTRAVMSGKACSSVREAARKGFRLWQMQGKTHFRFGFTMMPVVGRPKEKGNMKRHAGCSDVQARIKVGDVIGGGNQGRKGSPFLYSRCSSGQESHISIGGHITDSKGSHIPAFQEDFCTVGSSFYRSDVQRPVEQDKPKIPLRCTYQQFQIPMSLIRLKLHVQVSLIYNLYFNCME</sequence>
<proteinExistence type="predicted"/>
<comment type="caution">
    <text evidence="1">The sequence shown here is derived from an EMBL/GenBank/DDBJ whole genome shotgun (WGS) entry which is preliminary data.</text>
</comment>
<dbReference type="AlphaFoldDB" id="A0A8X6NYX3"/>
<name>A0A8X6NYX3_NEPPI</name>
<evidence type="ECO:0000313" key="2">
    <source>
        <dbReference type="Proteomes" id="UP000887013"/>
    </source>
</evidence>